<feature type="binding site" evidence="6">
    <location>
        <position position="17"/>
    </location>
    <ligand>
        <name>FMN</name>
        <dbReference type="ChEBI" id="CHEBI:58210"/>
    </ligand>
</feature>
<dbReference type="Pfam" id="PF02525">
    <property type="entry name" value="Flavodoxin_2"/>
    <property type="match status" value="1"/>
</dbReference>
<name>A0ABV3JTM0_STRON</name>
<keyword evidence="9" id="KW-1185">Reference proteome</keyword>
<dbReference type="RefSeq" id="WP_109282662.1">
    <property type="nucleotide sequence ID" value="NZ_JBFAUK010000004.1"/>
</dbReference>
<gene>
    <name evidence="6" type="primary">azoR</name>
    <name evidence="8" type="ORF">AB0L16_07025</name>
</gene>
<keyword evidence="4 6" id="KW-0520">NAD</keyword>
<comment type="caution">
    <text evidence="6">Lacks conserved residue(s) required for the propagation of feature annotation.</text>
</comment>
<comment type="catalytic activity">
    <reaction evidence="6">
        <text>2 a quinone + NADH + H(+) = 2 a 1,4-benzosemiquinone + NAD(+)</text>
        <dbReference type="Rhea" id="RHEA:65952"/>
        <dbReference type="ChEBI" id="CHEBI:15378"/>
        <dbReference type="ChEBI" id="CHEBI:57540"/>
        <dbReference type="ChEBI" id="CHEBI:57945"/>
        <dbReference type="ChEBI" id="CHEBI:132124"/>
        <dbReference type="ChEBI" id="CHEBI:134225"/>
    </reaction>
</comment>
<dbReference type="InterPro" id="IPR029039">
    <property type="entry name" value="Flavoprotein-like_sf"/>
</dbReference>
<dbReference type="PANTHER" id="PTHR43741">
    <property type="entry name" value="FMN-DEPENDENT NADH-AZOREDUCTASE 1"/>
    <property type="match status" value="1"/>
</dbReference>
<feature type="domain" description="Flavodoxin-like fold" evidence="7">
    <location>
        <begin position="11"/>
        <end position="196"/>
    </location>
</feature>
<dbReference type="PANTHER" id="PTHR43741:SF4">
    <property type="entry name" value="FMN-DEPENDENT NADH:QUINONE OXIDOREDUCTASE"/>
    <property type="match status" value="1"/>
</dbReference>
<comment type="function">
    <text evidence="6">Quinone reductase that provides resistance to thiol-specific stress caused by electrophilic quinones.</text>
</comment>
<sequence>MTDITARQGFLLHLDSSADAAEDSVTRQLTAGFVTHWRARHGESGYRYRDLAADPVPPLSPAYATLGRRVERQGVIPMDRVDRLVRDQAEERQWSLTRPLIDELRGAHTVLLGVPMYNFTVPATLKSWIDRVSFPGAFTDPDSGRSVLEGTRVVAVVARGGGYGPGTPREPYDFQVPYLRAYFGNLGVAEENLHFVKAELTRAGDIPALARFQDLAKQSLAAAHADLTALAAPAAAVRAGGL</sequence>
<dbReference type="EC" id="1.7.1.17" evidence="6"/>
<protein>
    <recommendedName>
        <fullName evidence="6">FMN dependent NADH:quinone oxidoreductase</fullName>
        <ecNumber evidence="6">1.6.5.-</ecNumber>
    </recommendedName>
    <alternativeName>
        <fullName evidence="6">Azo-dye reductase</fullName>
    </alternativeName>
    <alternativeName>
        <fullName evidence="6">FMN-dependent NADH-azo compound oxidoreductase</fullName>
    </alternativeName>
    <alternativeName>
        <fullName evidence="6">FMN-dependent NADH-azoreductase</fullName>
        <ecNumber evidence="6">1.7.1.17</ecNumber>
    </alternativeName>
</protein>
<dbReference type="SUPFAM" id="SSF52218">
    <property type="entry name" value="Flavoproteins"/>
    <property type="match status" value="1"/>
</dbReference>
<organism evidence="8 9">
    <name type="scientific">Streptomyces orinoci</name>
    <name type="common">Streptoverticillium orinoci</name>
    <dbReference type="NCBI Taxonomy" id="67339"/>
    <lineage>
        <taxon>Bacteria</taxon>
        <taxon>Bacillati</taxon>
        <taxon>Actinomycetota</taxon>
        <taxon>Actinomycetes</taxon>
        <taxon>Kitasatosporales</taxon>
        <taxon>Streptomycetaceae</taxon>
        <taxon>Streptomyces</taxon>
    </lineage>
</organism>
<dbReference type="EMBL" id="JBFAUK010000004">
    <property type="protein sequence ID" value="MEV5506216.1"/>
    <property type="molecule type" value="Genomic_DNA"/>
</dbReference>
<comment type="catalytic activity">
    <reaction evidence="5">
        <text>N,N-dimethyl-1,4-phenylenediamine + anthranilate + 2 NAD(+) = 2-(4-dimethylaminophenyl)diazenylbenzoate + 2 NADH + 2 H(+)</text>
        <dbReference type="Rhea" id="RHEA:55872"/>
        <dbReference type="ChEBI" id="CHEBI:15378"/>
        <dbReference type="ChEBI" id="CHEBI:15783"/>
        <dbReference type="ChEBI" id="CHEBI:16567"/>
        <dbReference type="ChEBI" id="CHEBI:57540"/>
        <dbReference type="ChEBI" id="CHEBI:57945"/>
        <dbReference type="ChEBI" id="CHEBI:71579"/>
        <dbReference type="EC" id="1.7.1.17"/>
    </reaction>
    <physiologicalReaction direction="right-to-left" evidence="5">
        <dbReference type="Rhea" id="RHEA:55874"/>
    </physiologicalReaction>
</comment>
<evidence type="ECO:0000256" key="6">
    <source>
        <dbReference type="HAMAP-Rule" id="MF_01216"/>
    </source>
</evidence>
<dbReference type="Gene3D" id="3.40.50.360">
    <property type="match status" value="1"/>
</dbReference>
<comment type="subunit">
    <text evidence="6">Homodimer.</text>
</comment>
<dbReference type="InterPro" id="IPR003680">
    <property type="entry name" value="Flavodoxin_fold"/>
</dbReference>
<evidence type="ECO:0000256" key="2">
    <source>
        <dbReference type="ARBA" id="ARBA00022643"/>
    </source>
</evidence>
<proteinExistence type="inferred from homology"/>
<dbReference type="HAMAP" id="MF_01216">
    <property type="entry name" value="Azoreductase_type1"/>
    <property type="match status" value="1"/>
</dbReference>
<comment type="similarity">
    <text evidence="6">Belongs to the azoreductase type 1 family.</text>
</comment>
<evidence type="ECO:0000313" key="8">
    <source>
        <dbReference type="EMBL" id="MEV5506216.1"/>
    </source>
</evidence>
<accession>A0ABV3JTM0</accession>
<dbReference type="InterPro" id="IPR023048">
    <property type="entry name" value="NADH:quinone_OxRdtase_FMN_depd"/>
</dbReference>
<evidence type="ECO:0000313" key="9">
    <source>
        <dbReference type="Proteomes" id="UP001552594"/>
    </source>
</evidence>
<feature type="binding site" evidence="6">
    <location>
        <begin position="116"/>
        <end position="119"/>
    </location>
    <ligand>
        <name>FMN</name>
        <dbReference type="ChEBI" id="CHEBI:58210"/>
    </ligand>
</feature>
<dbReference type="EC" id="1.6.5.-" evidence="6"/>
<dbReference type="InterPro" id="IPR050104">
    <property type="entry name" value="FMN-dep_NADH:Q_OxRdtase_AzoR1"/>
</dbReference>
<evidence type="ECO:0000256" key="5">
    <source>
        <dbReference type="ARBA" id="ARBA00048542"/>
    </source>
</evidence>
<evidence type="ECO:0000256" key="3">
    <source>
        <dbReference type="ARBA" id="ARBA00023002"/>
    </source>
</evidence>
<evidence type="ECO:0000256" key="4">
    <source>
        <dbReference type="ARBA" id="ARBA00023027"/>
    </source>
</evidence>
<comment type="cofactor">
    <cofactor evidence="6">
        <name>FMN</name>
        <dbReference type="ChEBI" id="CHEBI:58210"/>
    </cofactor>
    <text evidence="6">Binds 1 FMN per subunit.</text>
</comment>
<dbReference type="Proteomes" id="UP001552594">
    <property type="component" value="Unassembled WGS sequence"/>
</dbReference>
<keyword evidence="3 6" id="KW-0560">Oxidoreductase</keyword>
<evidence type="ECO:0000256" key="1">
    <source>
        <dbReference type="ARBA" id="ARBA00022630"/>
    </source>
</evidence>
<keyword evidence="1 6" id="KW-0285">Flavoprotein</keyword>
<keyword evidence="2 6" id="KW-0288">FMN</keyword>
<comment type="caution">
    <text evidence="8">The sequence shown here is derived from an EMBL/GenBank/DDBJ whole genome shotgun (WGS) entry which is preliminary data.</text>
</comment>
<comment type="function">
    <text evidence="6">Also exhibits azoreductase activity. Catalyzes the reductive cleavage of the azo bond in aromatic azo compounds to the corresponding amines.</text>
</comment>
<reference evidence="8 9" key="1">
    <citation type="submission" date="2024-06" db="EMBL/GenBank/DDBJ databases">
        <title>The Natural Products Discovery Center: Release of the First 8490 Sequenced Strains for Exploring Actinobacteria Biosynthetic Diversity.</title>
        <authorList>
            <person name="Kalkreuter E."/>
            <person name="Kautsar S.A."/>
            <person name="Yang D."/>
            <person name="Bader C.D."/>
            <person name="Teijaro C.N."/>
            <person name="Fluegel L."/>
            <person name="Davis C.M."/>
            <person name="Simpson J.R."/>
            <person name="Lauterbach L."/>
            <person name="Steele A.D."/>
            <person name="Gui C."/>
            <person name="Meng S."/>
            <person name="Li G."/>
            <person name="Viehrig K."/>
            <person name="Ye F."/>
            <person name="Su P."/>
            <person name="Kiefer A.F."/>
            <person name="Nichols A."/>
            <person name="Cepeda A.J."/>
            <person name="Yan W."/>
            <person name="Fan B."/>
            <person name="Jiang Y."/>
            <person name="Adhikari A."/>
            <person name="Zheng C.-J."/>
            <person name="Schuster L."/>
            <person name="Cowan T.M."/>
            <person name="Smanski M.J."/>
            <person name="Chevrette M.G."/>
            <person name="De Carvalho L.P.S."/>
            <person name="Shen B."/>
        </authorList>
    </citation>
    <scope>NUCLEOTIDE SEQUENCE [LARGE SCALE GENOMIC DNA]</scope>
    <source>
        <strain evidence="8 9">NPDC052347</strain>
    </source>
</reference>
<evidence type="ECO:0000259" key="7">
    <source>
        <dbReference type="Pfam" id="PF02525"/>
    </source>
</evidence>